<evidence type="ECO:0000256" key="11">
    <source>
        <dbReference type="ARBA" id="ARBA00022967"/>
    </source>
</evidence>
<feature type="region of interest" description="Disordered" evidence="16">
    <location>
        <begin position="702"/>
        <end position="726"/>
    </location>
</feature>
<dbReference type="InterPro" id="IPR018303">
    <property type="entry name" value="ATPase_P-typ_P_site"/>
</dbReference>
<dbReference type="GO" id="GO:0005524">
    <property type="term" value="F:ATP binding"/>
    <property type="evidence" value="ECO:0007669"/>
    <property type="project" value="UniProtKB-UniRule"/>
</dbReference>
<dbReference type="InterPro" id="IPR036412">
    <property type="entry name" value="HAD-like_sf"/>
</dbReference>
<evidence type="ECO:0000256" key="7">
    <source>
        <dbReference type="ARBA" id="ARBA00022723"/>
    </source>
</evidence>
<dbReference type="GO" id="GO:0016887">
    <property type="term" value="F:ATP hydrolysis activity"/>
    <property type="evidence" value="ECO:0007669"/>
    <property type="project" value="InterPro"/>
</dbReference>
<evidence type="ECO:0000256" key="13">
    <source>
        <dbReference type="ARBA" id="ARBA00023065"/>
    </source>
</evidence>
<evidence type="ECO:0000256" key="4">
    <source>
        <dbReference type="ARBA" id="ARBA00022475"/>
    </source>
</evidence>
<dbReference type="PRINTS" id="PR00119">
    <property type="entry name" value="CATATPASE"/>
</dbReference>
<dbReference type="PANTHER" id="PTHR43520:SF5">
    <property type="entry name" value="CATION-TRANSPORTING P-TYPE ATPASE-RELATED"/>
    <property type="match status" value="1"/>
</dbReference>
<proteinExistence type="inferred from homology"/>
<feature type="transmembrane region" description="Helical" evidence="15">
    <location>
        <begin position="335"/>
        <end position="356"/>
    </location>
</feature>
<keyword evidence="6 15" id="KW-0812">Transmembrane</keyword>
<reference evidence="18 19" key="1">
    <citation type="submission" date="2018-09" db="EMBL/GenBank/DDBJ databases">
        <title>Complete genome sequence of Cupriavidus oxalaticus T2, a bacterium capable of phenol tolerance and degradation.</title>
        <authorList>
            <person name="Yan J."/>
        </authorList>
    </citation>
    <scope>NUCLEOTIDE SEQUENCE [LARGE SCALE GENOMIC DNA]</scope>
    <source>
        <strain evidence="18 19">T2</strain>
    </source>
</reference>
<dbReference type="Pfam" id="PF00122">
    <property type="entry name" value="E1-E2_ATPase"/>
    <property type="match status" value="1"/>
</dbReference>
<dbReference type="InterPro" id="IPR008250">
    <property type="entry name" value="ATPase_P-typ_transduc_dom_A_sf"/>
</dbReference>
<keyword evidence="3" id="KW-0813">Transport</keyword>
<feature type="domain" description="P-type ATPase A" evidence="17">
    <location>
        <begin position="189"/>
        <end position="286"/>
    </location>
</feature>
<keyword evidence="4 15" id="KW-1003">Cell membrane</keyword>
<evidence type="ECO:0000256" key="5">
    <source>
        <dbReference type="ARBA" id="ARBA00022553"/>
    </source>
</evidence>
<gene>
    <name evidence="18" type="ORF">D2917_21835</name>
</gene>
<dbReference type="InterPro" id="IPR059000">
    <property type="entry name" value="ATPase_P-type_domA"/>
</dbReference>
<dbReference type="Proteomes" id="UP000325743">
    <property type="component" value="Chromosome 2"/>
</dbReference>
<evidence type="ECO:0000256" key="8">
    <source>
        <dbReference type="ARBA" id="ARBA00022741"/>
    </source>
</evidence>
<evidence type="ECO:0000256" key="12">
    <source>
        <dbReference type="ARBA" id="ARBA00022989"/>
    </source>
</evidence>
<organism evidence="18 19">
    <name type="scientific">Cupriavidus oxalaticus</name>
    <dbReference type="NCBI Taxonomy" id="96344"/>
    <lineage>
        <taxon>Bacteria</taxon>
        <taxon>Pseudomonadati</taxon>
        <taxon>Pseudomonadota</taxon>
        <taxon>Betaproteobacteria</taxon>
        <taxon>Burkholderiales</taxon>
        <taxon>Burkholderiaceae</taxon>
        <taxon>Cupriavidus</taxon>
    </lineage>
</organism>
<feature type="transmembrane region" description="Helical" evidence="15">
    <location>
        <begin position="93"/>
        <end position="111"/>
    </location>
</feature>
<evidence type="ECO:0000256" key="6">
    <source>
        <dbReference type="ARBA" id="ARBA00022692"/>
    </source>
</evidence>
<dbReference type="Gene3D" id="3.40.50.1000">
    <property type="entry name" value="HAD superfamily/HAD-like"/>
    <property type="match status" value="1"/>
</dbReference>
<feature type="region of interest" description="Disordered" evidence="16">
    <location>
        <begin position="447"/>
        <end position="470"/>
    </location>
</feature>
<dbReference type="Gene3D" id="3.40.1110.10">
    <property type="entry name" value="Calcium-transporting ATPase, cytoplasmic domain N"/>
    <property type="match status" value="1"/>
</dbReference>
<keyword evidence="13" id="KW-0406">Ion transport</keyword>
<keyword evidence="12 15" id="KW-1133">Transmembrane helix</keyword>
<evidence type="ECO:0000256" key="10">
    <source>
        <dbReference type="ARBA" id="ARBA00022842"/>
    </source>
</evidence>
<dbReference type="InterPro" id="IPR023298">
    <property type="entry name" value="ATPase_P-typ_TM_dom_sf"/>
</dbReference>
<evidence type="ECO:0000256" key="1">
    <source>
        <dbReference type="ARBA" id="ARBA00004651"/>
    </source>
</evidence>
<dbReference type="InterPro" id="IPR027256">
    <property type="entry name" value="P-typ_ATPase_IB"/>
</dbReference>
<keyword evidence="10" id="KW-0460">Magnesium</keyword>
<accession>A0A5P3VKU3</accession>
<keyword evidence="7 15" id="KW-0479">Metal-binding</keyword>
<evidence type="ECO:0000256" key="9">
    <source>
        <dbReference type="ARBA" id="ARBA00022840"/>
    </source>
</evidence>
<evidence type="ECO:0000259" key="17">
    <source>
        <dbReference type="Pfam" id="PF00122"/>
    </source>
</evidence>
<feature type="transmembrane region" description="Helical" evidence="15">
    <location>
        <begin position="54"/>
        <end position="73"/>
    </location>
</feature>
<dbReference type="PROSITE" id="PS00154">
    <property type="entry name" value="ATPASE_E1_E2"/>
    <property type="match status" value="1"/>
</dbReference>
<dbReference type="SUPFAM" id="SSF81653">
    <property type="entry name" value="Calcium ATPase, transduction domain A"/>
    <property type="match status" value="1"/>
</dbReference>
<keyword evidence="14 15" id="KW-0472">Membrane</keyword>
<sequence length="726" mass="75684">MDTSHTCSHCQLPVGRLGQRRELDGAAHWFCCYGCCLAYQVHHGEHEEPQAAAALIRLGVGGFLAMNVMLFSWLLYADAFTGDEAWLRGPVHWLLWVLATPLVLLLGRPFAEGAWQAARQGRLSTDTLVCIGVLAAYCYSGWQVLRGSELVYFDTAAMVLLLFTLGRLLEAQVRVRTARRLAPMLAAERAEARVVDGGTESWRPVVAIRPGELVRILPGERVPVDGIVVDGRSECDEAVLTGQGEPQFKPPGALVHAGSINGSRPLLVRATVPGSRTRWQQIGRQVREALARKSLAGDTIDRIIAVFIPGVLALAAASAWFWGSRAGDLAQAADAAMLAGLAVLVVACPCSLGLAAPLTHALAIGQAAQRGILVRGGDVLERLARLRGIAFDKTGTLTADIPHPVGMQAEGASPAQVLEVAGALARASDHPVARAIAMMARAAGTPGTVPGATPASGEVETSTGEGLSGQVGDRHCAMGSPAFFGTLGWHVPPALLATAPLGCTLVLVGWAGQAHGLIALRTLPMPEVRDVIGAMQRQGLRTRLLSGDNPHAVAAMASALQIAEWQAALLPQDKVRALRDWAAGTGPVAMVGDGLNDGPVLAAASVGIAVGNASDLARESADIVLPRTGLASLPWLLRQARTVRRTVRANLAWAFGYNAIALALAASGLLQPVLAAVLMGGSSILVAMRSWRASAMADPYPGTTGSAASTAPARPAALPSGHGVAP</sequence>
<dbReference type="GO" id="GO:0005507">
    <property type="term" value="F:copper ion binding"/>
    <property type="evidence" value="ECO:0007669"/>
    <property type="project" value="TreeGrafter"/>
</dbReference>
<keyword evidence="5" id="KW-0597">Phosphoprotein</keyword>
<evidence type="ECO:0000256" key="3">
    <source>
        <dbReference type="ARBA" id="ARBA00022448"/>
    </source>
</evidence>
<dbReference type="InterPro" id="IPR023299">
    <property type="entry name" value="ATPase_P-typ_cyto_dom_N"/>
</dbReference>
<dbReference type="SUPFAM" id="SSF81660">
    <property type="entry name" value="Metal cation-transporting ATPase, ATP-binding domain N"/>
    <property type="match status" value="1"/>
</dbReference>
<dbReference type="NCBIfam" id="TIGR01525">
    <property type="entry name" value="ATPase-IB_hvy"/>
    <property type="match status" value="1"/>
</dbReference>
<dbReference type="SUPFAM" id="SSF81665">
    <property type="entry name" value="Calcium ATPase, transmembrane domain M"/>
    <property type="match status" value="1"/>
</dbReference>
<evidence type="ECO:0000256" key="2">
    <source>
        <dbReference type="ARBA" id="ARBA00006024"/>
    </source>
</evidence>
<feature type="transmembrane region" description="Helical" evidence="15">
    <location>
        <begin position="303"/>
        <end position="323"/>
    </location>
</feature>
<comment type="similarity">
    <text evidence="2 15">Belongs to the cation transport ATPase (P-type) (TC 3.A.3) family. Type IB subfamily.</text>
</comment>
<dbReference type="Pfam" id="PF00702">
    <property type="entry name" value="Hydrolase"/>
    <property type="match status" value="1"/>
</dbReference>
<evidence type="ECO:0000256" key="14">
    <source>
        <dbReference type="ARBA" id="ARBA00023136"/>
    </source>
</evidence>
<evidence type="ECO:0000256" key="16">
    <source>
        <dbReference type="SAM" id="MobiDB-lite"/>
    </source>
</evidence>
<dbReference type="GO" id="GO:0043682">
    <property type="term" value="F:P-type divalent copper transporter activity"/>
    <property type="evidence" value="ECO:0007669"/>
    <property type="project" value="TreeGrafter"/>
</dbReference>
<protein>
    <submittedName>
        <fullName evidence="18">Heavy metal translocating P-type ATPase</fullName>
    </submittedName>
</protein>
<evidence type="ECO:0000256" key="15">
    <source>
        <dbReference type="RuleBase" id="RU362081"/>
    </source>
</evidence>
<feature type="compositionally biased region" description="Low complexity" evidence="16">
    <location>
        <begin position="703"/>
        <end position="720"/>
    </location>
</feature>
<dbReference type="NCBIfam" id="TIGR01494">
    <property type="entry name" value="ATPase_P-type"/>
    <property type="match status" value="2"/>
</dbReference>
<dbReference type="InterPro" id="IPR023214">
    <property type="entry name" value="HAD_sf"/>
</dbReference>
<keyword evidence="11" id="KW-1278">Translocase</keyword>
<keyword evidence="9 15" id="KW-0067">ATP-binding</keyword>
<dbReference type="InterPro" id="IPR001757">
    <property type="entry name" value="P_typ_ATPase"/>
</dbReference>
<dbReference type="AlphaFoldDB" id="A0A5P3VKU3"/>
<dbReference type="GO" id="GO:0005886">
    <property type="term" value="C:plasma membrane"/>
    <property type="evidence" value="ECO:0007669"/>
    <property type="project" value="UniProtKB-SubCell"/>
</dbReference>
<name>A0A5P3VKU3_9BURK</name>
<dbReference type="EMBL" id="CP032519">
    <property type="protein sequence ID" value="QEZ46840.1"/>
    <property type="molecule type" value="Genomic_DNA"/>
</dbReference>
<evidence type="ECO:0000313" key="19">
    <source>
        <dbReference type="Proteomes" id="UP000325743"/>
    </source>
</evidence>
<dbReference type="SUPFAM" id="SSF56784">
    <property type="entry name" value="HAD-like"/>
    <property type="match status" value="1"/>
</dbReference>
<dbReference type="RefSeq" id="WP_151071947.1">
    <property type="nucleotide sequence ID" value="NZ_CP032519.1"/>
</dbReference>
<dbReference type="Gene3D" id="2.70.150.10">
    <property type="entry name" value="Calcium-transporting ATPase, cytoplasmic transduction domain A"/>
    <property type="match status" value="1"/>
</dbReference>
<evidence type="ECO:0000313" key="18">
    <source>
        <dbReference type="EMBL" id="QEZ46840.1"/>
    </source>
</evidence>
<dbReference type="PANTHER" id="PTHR43520">
    <property type="entry name" value="ATP7, ISOFORM B"/>
    <property type="match status" value="1"/>
</dbReference>
<keyword evidence="8 15" id="KW-0547">Nucleotide-binding</keyword>
<comment type="subcellular location">
    <subcellularLocation>
        <location evidence="1">Cell membrane</location>
        <topology evidence="1">Multi-pass membrane protein</topology>
    </subcellularLocation>
</comment>
<feature type="transmembrane region" description="Helical" evidence="15">
    <location>
        <begin position="123"/>
        <end position="144"/>
    </location>
</feature>
<dbReference type="GO" id="GO:0055070">
    <property type="term" value="P:copper ion homeostasis"/>
    <property type="evidence" value="ECO:0007669"/>
    <property type="project" value="TreeGrafter"/>
</dbReference>
<feature type="transmembrane region" description="Helical" evidence="15">
    <location>
        <begin position="647"/>
        <end position="667"/>
    </location>
</feature>
<feature type="transmembrane region" description="Helical" evidence="15">
    <location>
        <begin position="150"/>
        <end position="169"/>
    </location>
</feature>